<dbReference type="AlphaFoldDB" id="A0A366E0L5"/>
<dbReference type="PROSITE" id="PS01076">
    <property type="entry name" value="ACETATE_KINASE_2"/>
    <property type="match status" value="1"/>
</dbReference>
<feature type="binding site" evidence="9">
    <location>
        <begin position="206"/>
        <end position="210"/>
    </location>
    <ligand>
        <name>ATP</name>
        <dbReference type="ChEBI" id="CHEBI:30616"/>
    </ligand>
</feature>
<evidence type="ECO:0000256" key="8">
    <source>
        <dbReference type="ARBA" id="ARBA00022842"/>
    </source>
</evidence>
<dbReference type="HAMAP" id="MF_00020">
    <property type="entry name" value="Acetate_kinase"/>
    <property type="match status" value="1"/>
</dbReference>
<dbReference type="PANTHER" id="PTHR21060:SF21">
    <property type="entry name" value="ACETATE KINASE"/>
    <property type="match status" value="1"/>
</dbReference>
<evidence type="ECO:0000256" key="7">
    <source>
        <dbReference type="ARBA" id="ARBA00022840"/>
    </source>
</evidence>
<evidence type="ECO:0000256" key="4">
    <source>
        <dbReference type="ARBA" id="ARBA00022723"/>
    </source>
</evidence>
<dbReference type="PIRSF" id="PIRSF000722">
    <property type="entry name" value="Acetate_prop_kin"/>
    <property type="match status" value="1"/>
</dbReference>
<keyword evidence="3 9" id="KW-0808">Transferase</keyword>
<dbReference type="GO" id="GO:0005829">
    <property type="term" value="C:cytosol"/>
    <property type="evidence" value="ECO:0007669"/>
    <property type="project" value="TreeGrafter"/>
</dbReference>
<evidence type="ECO:0000256" key="6">
    <source>
        <dbReference type="ARBA" id="ARBA00022777"/>
    </source>
</evidence>
<dbReference type="Proteomes" id="UP000252893">
    <property type="component" value="Unassembled WGS sequence"/>
</dbReference>
<dbReference type="GO" id="GO:0008776">
    <property type="term" value="F:acetate kinase activity"/>
    <property type="evidence" value="ECO:0007669"/>
    <property type="project" value="UniProtKB-UniRule"/>
</dbReference>
<evidence type="ECO:0000256" key="2">
    <source>
        <dbReference type="ARBA" id="ARBA00022490"/>
    </source>
</evidence>
<name>A0A366E0L5_9HYPH</name>
<dbReference type="InterPro" id="IPR043129">
    <property type="entry name" value="ATPase_NBD"/>
</dbReference>
<dbReference type="UniPathway" id="UPA00340">
    <property type="reaction ID" value="UER00458"/>
</dbReference>
<dbReference type="InterPro" id="IPR000890">
    <property type="entry name" value="Aliphatic_acid_kin_short-chain"/>
</dbReference>
<keyword evidence="7 9" id="KW-0067">ATP-binding</keyword>
<evidence type="ECO:0000256" key="3">
    <source>
        <dbReference type="ARBA" id="ARBA00022679"/>
    </source>
</evidence>
<sequence>MNDLILTFNTGSSTVKIGSFEWDGLSLHKSAKAGIDFAASPLSFHMERGKERLDLQLQSEDSADIVSVLSEVFDKLSTHIDLSRIKAIGHRVVHGGDVFAGPALIDDRSIQAIDELSAYAPLHQPKSLALIKAIRQLFPDILQTASFDTAFHRTMPDVNRRFAIPRAMHDQGIKRYGFHGLSYQSIAQHFTQLEPDLGRKKLVVAHLGSGASLCALREGKSVDTSMSFSTLDGIPMATRCGNIDAGVLLHLLSQQNMSTDELTDMLYHRSGLLGVSGISGDCRDLLASDAPEAKQAIDLFTTRIAGEISRQVTSLGGLDAIIFTAGIGEHQPEIRALIARKLQWLGVELDEVANNKNAFRISTQSSKIAAFMLATDEEQVIAAETLTVLNQSSQ</sequence>
<keyword evidence="6 9" id="KW-0418">Kinase</keyword>
<dbReference type="InterPro" id="IPR004372">
    <property type="entry name" value="Ac/propionate_kinase"/>
</dbReference>
<dbReference type="InterPro" id="IPR023865">
    <property type="entry name" value="Aliphatic_acid_kinase_CS"/>
</dbReference>
<feature type="binding site" evidence="9">
    <location>
        <position position="16"/>
    </location>
    <ligand>
        <name>ATP</name>
        <dbReference type="ChEBI" id="CHEBI:30616"/>
    </ligand>
</feature>
<dbReference type="NCBIfam" id="NF005462">
    <property type="entry name" value="PRK07058.1"/>
    <property type="match status" value="1"/>
</dbReference>
<feature type="binding site" evidence="9">
    <location>
        <begin position="326"/>
        <end position="330"/>
    </location>
    <ligand>
        <name>ATP</name>
        <dbReference type="ChEBI" id="CHEBI:30616"/>
    </ligand>
</feature>
<comment type="similarity">
    <text evidence="1 9 10">Belongs to the acetokinase family.</text>
</comment>
<dbReference type="OrthoDB" id="9802453at2"/>
<evidence type="ECO:0000256" key="10">
    <source>
        <dbReference type="RuleBase" id="RU003835"/>
    </source>
</evidence>
<feature type="active site" description="Proton donor/acceptor" evidence="9">
    <location>
        <position position="148"/>
    </location>
</feature>
<evidence type="ECO:0000256" key="5">
    <source>
        <dbReference type="ARBA" id="ARBA00022741"/>
    </source>
</evidence>
<evidence type="ECO:0000313" key="11">
    <source>
        <dbReference type="EMBL" id="RBO95655.1"/>
    </source>
</evidence>
<comment type="function">
    <text evidence="9">Catalyzes the formation of acetyl phosphate from acetate and ATP. Can also catalyze the reverse reaction.</text>
</comment>
<dbReference type="GO" id="GO:0006085">
    <property type="term" value="P:acetyl-CoA biosynthetic process"/>
    <property type="evidence" value="ECO:0007669"/>
    <property type="project" value="UniProtKB-UniRule"/>
</dbReference>
<keyword evidence="5 9" id="KW-0547">Nucleotide-binding</keyword>
<comment type="subcellular location">
    <subcellularLocation>
        <location evidence="9">Cytoplasm</location>
    </subcellularLocation>
</comment>
<accession>A0A366E0L5</accession>
<gene>
    <name evidence="9" type="primary">ackA</name>
    <name evidence="11" type="ORF">DFR47_103219</name>
</gene>
<comment type="caution">
    <text evidence="11">The sequence shown here is derived from an EMBL/GenBank/DDBJ whole genome shotgun (WGS) entry which is preliminary data.</text>
</comment>
<dbReference type="Pfam" id="PF00871">
    <property type="entry name" value="Acetate_kinase"/>
    <property type="match status" value="1"/>
</dbReference>
<proteinExistence type="inferred from homology"/>
<dbReference type="GO" id="GO:0000287">
    <property type="term" value="F:magnesium ion binding"/>
    <property type="evidence" value="ECO:0007669"/>
    <property type="project" value="UniProtKB-UniRule"/>
</dbReference>
<evidence type="ECO:0000256" key="1">
    <source>
        <dbReference type="ARBA" id="ARBA00008748"/>
    </source>
</evidence>
<dbReference type="RefSeq" id="WP_113944502.1">
    <property type="nucleotide sequence ID" value="NZ_JBHEEG010000004.1"/>
</dbReference>
<comment type="cofactor">
    <cofactor evidence="9">
        <name>Mg(2+)</name>
        <dbReference type="ChEBI" id="CHEBI:18420"/>
    </cofactor>
    <cofactor evidence="9">
        <name>Mn(2+)</name>
        <dbReference type="ChEBI" id="CHEBI:29035"/>
    </cofactor>
    <text evidence="9">Mg(2+). Can also accept Mn(2+).</text>
</comment>
<reference evidence="11 12" key="1">
    <citation type="submission" date="2018-06" db="EMBL/GenBank/DDBJ databases">
        <title>Genomic Encyclopedia of Type Strains, Phase IV (KMG-IV): sequencing the most valuable type-strain genomes for metagenomic binning, comparative biology and taxonomic classification.</title>
        <authorList>
            <person name="Goeker M."/>
        </authorList>
    </citation>
    <scope>NUCLEOTIDE SEQUENCE [LARGE SCALE GENOMIC DNA]</scope>
    <source>
        <strain evidence="11 12">DSM 25619</strain>
    </source>
</reference>
<dbReference type="EC" id="2.7.2.1" evidence="9"/>
<dbReference type="Gene3D" id="3.30.420.40">
    <property type="match status" value="2"/>
</dbReference>
<comment type="subunit">
    <text evidence="9">Homodimer.</text>
</comment>
<dbReference type="GO" id="GO:0005524">
    <property type="term" value="F:ATP binding"/>
    <property type="evidence" value="ECO:0007669"/>
    <property type="project" value="UniProtKB-KW"/>
</dbReference>
<keyword evidence="4 9" id="KW-0479">Metal-binding</keyword>
<dbReference type="NCBIfam" id="TIGR00016">
    <property type="entry name" value="ackA"/>
    <property type="match status" value="1"/>
</dbReference>
<comment type="catalytic activity">
    <reaction evidence="9">
        <text>acetate + ATP = acetyl phosphate + ADP</text>
        <dbReference type="Rhea" id="RHEA:11352"/>
        <dbReference type="ChEBI" id="CHEBI:22191"/>
        <dbReference type="ChEBI" id="CHEBI:30089"/>
        <dbReference type="ChEBI" id="CHEBI:30616"/>
        <dbReference type="ChEBI" id="CHEBI:456216"/>
        <dbReference type="EC" id="2.7.2.1"/>
    </reaction>
</comment>
<feature type="binding site" evidence="9">
    <location>
        <position position="91"/>
    </location>
    <ligand>
        <name>substrate</name>
    </ligand>
</feature>
<keyword evidence="12" id="KW-1185">Reference proteome</keyword>
<dbReference type="PANTHER" id="PTHR21060">
    <property type="entry name" value="ACETATE KINASE"/>
    <property type="match status" value="1"/>
</dbReference>
<dbReference type="SUPFAM" id="SSF53067">
    <property type="entry name" value="Actin-like ATPase domain"/>
    <property type="match status" value="2"/>
</dbReference>
<feature type="site" description="Transition state stabilizer" evidence="9">
    <location>
        <position position="179"/>
    </location>
</feature>
<feature type="binding site" evidence="9">
    <location>
        <begin position="281"/>
        <end position="283"/>
    </location>
    <ligand>
        <name>ATP</name>
        <dbReference type="ChEBI" id="CHEBI:30616"/>
    </ligand>
</feature>
<dbReference type="PRINTS" id="PR00471">
    <property type="entry name" value="ACETATEKNASE"/>
</dbReference>
<dbReference type="EMBL" id="QNRH01000003">
    <property type="protein sequence ID" value="RBO95655.1"/>
    <property type="molecule type" value="Genomic_DNA"/>
</dbReference>
<evidence type="ECO:0000256" key="9">
    <source>
        <dbReference type="HAMAP-Rule" id="MF_00020"/>
    </source>
</evidence>
<organism evidence="11 12">
    <name type="scientific">Pseudochrobactrum asaccharolyticum</name>
    <dbReference type="NCBI Taxonomy" id="354351"/>
    <lineage>
        <taxon>Bacteria</taxon>
        <taxon>Pseudomonadati</taxon>
        <taxon>Pseudomonadota</taxon>
        <taxon>Alphaproteobacteria</taxon>
        <taxon>Hyphomicrobiales</taxon>
        <taxon>Brucellaceae</taxon>
        <taxon>Pseudochrobactrum</taxon>
    </lineage>
</organism>
<feature type="binding site" evidence="9">
    <location>
        <position position="9"/>
    </location>
    <ligand>
        <name>Mg(2+)</name>
        <dbReference type="ChEBI" id="CHEBI:18420"/>
    </ligand>
</feature>
<feature type="site" description="Transition state stabilizer" evidence="9">
    <location>
        <position position="239"/>
    </location>
</feature>
<keyword evidence="8 9" id="KW-0460">Magnesium</keyword>
<dbReference type="GO" id="GO:0006083">
    <property type="term" value="P:acetate metabolic process"/>
    <property type="evidence" value="ECO:0007669"/>
    <property type="project" value="TreeGrafter"/>
</dbReference>
<evidence type="ECO:0000313" key="12">
    <source>
        <dbReference type="Proteomes" id="UP000252893"/>
    </source>
</evidence>
<protein>
    <recommendedName>
        <fullName evidence="9">Acetate kinase</fullName>
        <ecNumber evidence="9">2.7.2.1</ecNumber>
    </recommendedName>
    <alternativeName>
        <fullName evidence="9">Acetokinase</fullName>
    </alternativeName>
</protein>
<comment type="pathway">
    <text evidence="9">Metabolic intermediate biosynthesis; acetyl-CoA biosynthesis; acetyl-CoA from acetate: step 1/2.</text>
</comment>
<feature type="binding site" evidence="9">
    <location>
        <position position="377"/>
    </location>
    <ligand>
        <name>Mg(2+)</name>
        <dbReference type="ChEBI" id="CHEBI:18420"/>
    </ligand>
</feature>
<keyword evidence="2 9" id="KW-0963">Cytoplasm</keyword>